<sequence>MAVMRRKNPKRVVSERDIYSCNSADELIALAKRHGLSDVPLDVDGLIRILNIRIRREAMDDETSGYLKRMDEHWVIGVNNLHHPRRQRFTLAHELGHFVLHQKNGREFVDKILYRNNLDSNSEEAEANVFAANLLMPEAEFRRFLSGVSDQVEDIASHFNVSALAVRIRAKNLGFSGHGL</sequence>
<dbReference type="EMBL" id="VMRY01000001">
    <property type="protein sequence ID" value="TVT60168.1"/>
    <property type="molecule type" value="Genomic_DNA"/>
</dbReference>
<gene>
    <name evidence="2" type="ORF">FHK82_00195</name>
</gene>
<name>A0A558DGN3_9GAMM</name>
<comment type="caution">
    <text evidence="2">The sequence shown here is derived from an EMBL/GenBank/DDBJ whole genome shotgun (WGS) entry which is preliminary data.</text>
</comment>
<dbReference type="PANTHER" id="PTHR43236:SF2">
    <property type="entry name" value="BLL0069 PROTEIN"/>
    <property type="match status" value="1"/>
</dbReference>
<evidence type="ECO:0000259" key="1">
    <source>
        <dbReference type="Pfam" id="PF06114"/>
    </source>
</evidence>
<dbReference type="InterPro" id="IPR052345">
    <property type="entry name" value="Rad_response_metalloprotease"/>
</dbReference>
<dbReference type="PANTHER" id="PTHR43236">
    <property type="entry name" value="ANTITOXIN HIGA1"/>
    <property type="match status" value="1"/>
</dbReference>
<organism evidence="2 3">
    <name type="scientific">Sedimenticola thiotaurini</name>
    <dbReference type="NCBI Taxonomy" id="1543721"/>
    <lineage>
        <taxon>Bacteria</taxon>
        <taxon>Pseudomonadati</taxon>
        <taxon>Pseudomonadota</taxon>
        <taxon>Gammaproteobacteria</taxon>
        <taxon>Chromatiales</taxon>
        <taxon>Sedimenticolaceae</taxon>
        <taxon>Sedimenticola</taxon>
    </lineage>
</organism>
<dbReference type="AlphaFoldDB" id="A0A558DGN3"/>
<dbReference type="Proteomes" id="UP000317355">
    <property type="component" value="Unassembled WGS sequence"/>
</dbReference>
<dbReference type="Pfam" id="PF06114">
    <property type="entry name" value="Peptidase_M78"/>
    <property type="match status" value="1"/>
</dbReference>
<dbReference type="Gene3D" id="1.10.10.2910">
    <property type="match status" value="1"/>
</dbReference>
<evidence type="ECO:0000313" key="2">
    <source>
        <dbReference type="EMBL" id="TVT60168.1"/>
    </source>
</evidence>
<feature type="domain" description="IrrE N-terminal-like" evidence="1">
    <location>
        <begin position="50"/>
        <end position="170"/>
    </location>
</feature>
<reference evidence="2 3" key="1">
    <citation type="submission" date="2019-07" db="EMBL/GenBank/DDBJ databases">
        <title>The pathways for chlorine oxyanion respiration interact through the shared metabolite chlorate.</title>
        <authorList>
            <person name="Barnum T.P."/>
            <person name="Cheng Y."/>
            <person name="Hill K.A."/>
            <person name="Lucas L.N."/>
            <person name="Carlson H.K."/>
            <person name="Coates J.D."/>
        </authorList>
    </citation>
    <scope>NUCLEOTIDE SEQUENCE [LARGE SCALE GENOMIC DNA]</scope>
    <source>
        <strain evidence="2">BK-3</strain>
    </source>
</reference>
<evidence type="ECO:0000313" key="3">
    <source>
        <dbReference type="Proteomes" id="UP000317355"/>
    </source>
</evidence>
<dbReference type="InterPro" id="IPR010359">
    <property type="entry name" value="IrrE_HExxH"/>
</dbReference>
<protein>
    <submittedName>
        <fullName evidence="2">ImmA/IrrE family metallo-endopeptidase</fullName>
    </submittedName>
</protein>
<proteinExistence type="predicted"/>
<accession>A0A558DGN3</accession>